<feature type="transmembrane region" description="Helical" evidence="1">
    <location>
        <begin position="20"/>
        <end position="38"/>
    </location>
</feature>
<protein>
    <recommendedName>
        <fullName evidence="5">ADG1 protein</fullName>
    </recommendedName>
</protein>
<dbReference type="Proteomes" id="UP000015354">
    <property type="component" value="Unassembled WGS sequence"/>
</dbReference>
<keyword evidence="4" id="KW-1185">Reference proteome</keyword>
<dbReference type="OrthoDB" id="275603at2759"/>
<sequence>MDAFSTLYHSVFIPMKKYPTLGLTVGTGFLCMLTYWYYSASTRNKLLASQRECHQIAEKAFQDCRDMLKNAEQTWLADSRARDAEVRRLELQNVEQTRSVARLESAMKMCLIQETK</sequence>
<evidence type="ECO:0000313" key="2">
    <source>
        <dbReference type="EMBL" id="EPY24966.1"/>
    </source>
</evidence>
<reference evidence="3 4" key="1">
    <citation type="journal article" date="2013" name="PLoS ONE">
        <title>Predicting the Proteins of Angomonas deanei, Strigomonas culicis and Their Respective Endosymbionts Reveals New Aspects of the Trypanosomatidae Family.</title>
        <authorList>
            <person name="Motta M.C."/>
            <person name="Martins A.C."/>
            <person name="de Souza S.S."/>
            <person name="Catta-Preta C.M."/>
            <person name="Silva R."/>
            <person name="Klein C.C."/>
            <person name="de Almeida L.G."/>
            <person name="de Lima Cunha O."/>
            <person name="Ciapina L.P."/>
            <person name="Brocchi M."/>
            <person name="Colabardini A.C."/>
            <person name="de Araujo Lima B."/>
            <person name="Machado C.R."/>
            <person name="de Almeida Soares C.M."/>
            <person name="Probst C.M."/>
            <person name="de Menezes C.B."/>
            <person name="Thompson C.E."/>
            <person name="Bartholomeu D.C."/>
            <person name="Gradia D.F."/>
            <person name="Pavoni D.P."/>
            <person name="Grisard E.C."/>
            <person name="Fantinatti-Garboggini F."/>
            <person name="Marchini F.K."/>
            <person name="Rodrigues-Luiz G.F."/>
            <person name="Wagner G."/>
            <person name="Goldman G.H."/>
            <person name="Fietto J.L."/>
            <person name="Elias M.C."/>
            <person name="Goldman M.H."/>
            <person name="Sagot M.F."/>
            <person name="Pereira M."/>
            <person name="Stoco P.H."/>
            <person name="de Mendonca-Neto R.P."/>
            <person name="Teixeira S.M."/>
            <person name="Maciel T.E."/>
            <person name="de Oliveira Mendes T.A."/>
            <person name="Urmenyi T.P."/>
            <person name="de Souza W."/>
            <person name="Schenkman S."/>
            <person name="de Vasconcelos A.T."/>
        </authorList>
    </citation>
    <scope>NUCLEOTIDE SEQUENCE [LARGE SCALE GENOMIC DNA]</scope>
</reference>
<organism evidence="3 4">
    <name type="scientific">Strigomonas culicis</name>
    <dbReference type="NCBI Taxonomy" id="28005"/>
    <lineage>
        <taxon>Eukaryota</taxon>
        <taxon>Discoba</taxon>
        <taxon>Euglenozoa</taxon>
        <taxon>Kinetoplastea</taxon>
        <taxon>Metakinetoplastina</taxon>
        <taxon>Trypanosomatida</taxon>
        <taxon>Trypanosomatidae</taxon>
        <taxon>Strigomonadinae</taxon>
        <taxon>Strigomonas</taxon>
    </lineage>
</organism>
<keyword evidence="1" id="KW-0472">Membrane</keyword>
<reference evidence="3" key="2">
    <citation type="submission" date="2013-03" db="EMBL/GenBank/DDBJ databases">
        <authorList>
            <person name="Motta M.C.M."/>
            <person name="Martins A.C.A."/>
            <person name="Preta C.M.C.C."/>
            <person name="Silva R."/>
            <person name="de Souza S.S."/>
            <person name="Klein C.C."/>
            <person name="de Almeida L.G.P."/>
            <person name="Cunha O.L."/>
            <person name="Colabardini A.C."/>
            <person name="Lima B.A."/>
            <person name="Machado C.R."/>
            <person name="Soares C.M.A."/>
            <person name="de Menezes C.B.A."/>
            <person name="Bartolomeu D.C."/>
            <person name="Grisard E.C."/>
            <person name="Fantinatti-Garboggini F."/>
            <person name="Rodrigues-Luiz G.F."/>
            <person name="Wagner G."/>
            <person name="Goldman G.H."/>
            <person name="Fietto J.L.R."/>
            <person name="Ciapina L.P."/>
            <person name="Brocchi M."/>
            <person name="Elias M.C."/>
            <person name="Goldman M.H.S."/>
            <person name="Sagot M.-F."/>
            <person name="Pereira M."/>
            <person name="Stoco P.H."/>
            <person name="Teixeira S.M.R."/>
            <person name="de Mendonca-Neto R.P."/>
            <person name="Maciel T.E.F."/>
            <person name="Mendes T.A.O."/>
            <person name="Urmenyi T.P."/>
            <person name="Teixeira M.M.G."/>
            <person name="de Camargo E.F.P."/>
            <person name="de Sousa W."/>
            <person name="Schenkman S."/>
            <person name="de Vasconcelos A.T.R."/>
        </authorList>
    </citation>
    <scope>NUCLEOTIDE SEQUENCE</scope>
</reference>
<proteinExistence type="predicted"/>
<dbReference type="AlphaFoldDB" id="S9UM37"/>
<keyword evidence="1" id="KW-1133">Transmembrane helix</keyword>
<keyword evidence="1" id="KW-0812">Transmembrane</keyword>
<comment type="caution">
    <text evidence="3">The sequence shown here is derived from an EMBL/GenBank/DDBJ whole genome shotgun (WGS) entry which is preliminary data.</text>
</comment>
<evidence type="ECO:0000313" key="4">
    <source>
        <dbReference type="Proteomes" id="UP000015354"/>
    </source>
</evidence>
<dbReference type="EMBL" id="ATMH01003116">
    <property type="protein sequence ID" value="EPY31907.1"/>
    <property type="molecule type" value="Genomic_DNA"/>
</dbReference>
<gene>
    <name evidence="3" type="ORF">STCU_03116</name>
    <name evidence="2" type="ORF">STCU_06915</name>
</gene>
<evidence type="ECO:0008006" key="5">
    <source>
        <dbReference type="Google" id="ProtNLM"/>
    </source>
</evidence>
<accession>S9UM37</accession>
<dbReference type="EMBL" id="ATMH01006915">
    <property type="protein sequence ID" value="EPY24966.1"/>
    <property type="molecule type" value="Genomic_DNA"/>
</dbReference>
<name>S9UM37_9TRYP</name>
<evidence type="ECO:0000313" key="3">
    <source>
        <dbReference type="EMBL" id="EPY31907.1"/>
    </source>
</evidence>
<evidence type="ECO:0000256" key="1">
    <source>
        <dbReference type="SAM" id="Phobius"/>
    </source>
</evidence>